<sequence length="92" mass="9235">MERTTQRLKPEAGNGAAAAYGALHMRAAVLAARAGRLAKANDHLLEAGTWAHGLPDGGYAGTVLGPASVRIHEVALAVAGGDPDAALTVAAR</sequence>
<reference evidence="1 2" key="2">
    <citation type="submission" date="2020-03" db="EMBL/GenBank/DDBJ databases">
        <authorList>
            <person name="Ichikawa N."/>
            <person name="Kimura A."/>
            <person name="Kitahashi Y."/>
            <person name="Uohara A."/>
        </authorList>
    </citation>
    <scope>NUCLEOTIDE SEQUENCE [LARGE SCALE GENOMIC DNA]</scope>
    <source>
        <strain evidence="1 2">NBRC 108638</strain>
    </source>
</reference>
<evidence type="ECO:0000313" key="2">
    <source>
        <dbReference type="Proteomes" id="UP000482960"/>
    </source>
</evidence>
<comment type="caution">
    <text evidence="1">The sequence shown here is derived from an EMBL/GenBank/DDBJ whole genome shotgun (WGS) entry which is preliminary data.</text>
</comment>
<dbReference type="RefSeq" id="WP_173079929.1">
    <property type="nucleotide sequence ID" value="NZ_BAABJB010000053.1"/>
</dbReference>
<proteinExistence type="predicted"/>
<gene>
    <name evidence="1" type="ORF">Prum_069010</name>
</gene>
<dbReference type="Proteomes" id="UP000482960">
    <property type="component" value="Unassembled WGS sequence"/>
</dbReference>
<protein>
    <submittedName>
        <fullName evidence="1">Uncharacterized protein</fullName>
    </submittedName>
</protein>
<keyword evidence="2" id="KW-1185">Reference proteome</keyword>
<name>A0A6V8LF70_9ACTN</name>
<reference evidence="1 2" key="1">
    <citation type="submission" date="2020-03" db="EMBL/GenBank/DDBJ databases">
        <title>Whole genome shotgun sequence of Phytohabitans rumicis NBRC 108638.</title>
        <authorList>
            <person name="Komaki H."/>
            <person name="Tamura T."/>
        </authorList>
    </citation>
    <scope>NUCLEOTIDE SEQUENCE [LARGE SCALE GENOMIC DNA]</scope>
    <source>
        <strain evidence="1 2">NBRC 108638</strain>
    </source>
</reference>
<dbReference type="AlphaFoldDB" id="A0A6V8LF70"/>
<organism evidence="1 2">
    <name type="scientific">Phytohabitans rumicis</name>
    <dbReference type="NCBI Taxonomy" id="1076125"/>
    <lineage>
        <taxon>Bacteria</taxon>
        <taxon>Bacillati</taxon>
        <taxon>Actinomycetota</taxon>
        <taxon>Actinomycetes</taxon>
        <taxon>Micromonosporales</taxon>
        <taxon>Micromonosporaceae</taxon>
    </lineage>
</organism>
<evidence type="ECO:0000313" key="1">
    <source>
        <dbReference type="EMBL" id="GFJ93259.1"/>
    </source>
</evidence>
<accession>A0A6V8LF70</accession>
<dbReference type="EMBL" id="BLPG01000001">
    <property type="protein sequence ID" value="GFJ93259.1"/>
    <property type="molecule type" value="Genomic_DNA"/>
</dbReference>